<evidence type="ECO:0000256" key="3">
    <source>
        <dbReference type="ARBA" id="ARBA00022801"/>
    </source>
</evidence>
<dbReference type="AlphaFoldDB" id="A0A4P8XPA7"/>
<keyword evidence="6" id="KW-1185">Reference proteome</keyword>
<dbReference type="PANTHER" id="PTHR45953">
    <property type="entry name" value="IDURONATE 2-SULFATASE"/>
    <property type="match status" value="1"/>
</dbReference>
<dbReference type="InterPro" id="IPR000917">
    <property type="entry name" value="Sulfatase_N"/>
</dbReference>
<keyword evidence="3" id="KW-0378">Hydrolase</keyword>
<dbReference type="PROSITE" id="PS00523">
    <property type="entry name" value="SULFATASE_1"/>
    <property type="match status" value="1"/>
</dbReference>
<comment type="similarity">
    <text evidence="1">Belongs to the sulfatase family.</text>
</comment>
<dbReference type="SUPFAM" id="SSF53649">
    <property type="entry name" value="Alkaline phosphatase-like"/>
    <property type="match status" value="1"/>
</dbReference>
<dbReference type="GO" id="GO:0008484">
    <property type="term" value="F:sulfuric ester hydrolase activity"/>
    <property type="evidence" value="ECO:0007669"/>
    <property type="project" value="TreeGrafter"/>
</dbReference>
<protein>
    <submittedName>
        <fullName evidence="5">Sulfatase</fullName>
    </submittedName>
</protein>
<dbReference type="PANTHER" id="PTHR45953:SF1">
    <property type="entry name" value="IDURONATE 2-SULFATASE"/>
    <property type="match status" value="1"/>
</dbReference>
<feature type="domain" description="Sulfatase N-terminal" evidence="4">
    <location>
        <begin position="2"/>
        <end position="277"/>
    </location>
</feature>
<dbReference type="EMBL" id="CP040396">
    <property type="protein sequence ID" value="QCT04323.1"/>
    <property type="molecule type" value="Genomic_DNA"/>
</dbReference>
<reference evidence="5 6" key="1">
    <citation type="submission" date="2019-05" db="EMBL/GenBank/DDBJ databases">
        <authorList>
            <person name="Chen C."/>
        </authorList>
    </citation>
    <scope>NUCLEOTIDE SEQUENCE [LARGE SCALE GENOMIC DNA]</scope>
    <source>
        <strain evidence="5 6">HB172198</strain>
    </source>
</reference>
<dbReference type="Proteomes" id="UP000300879">
    <property type="component" value="Chromosome"/>
</dbReference>
<organism evidence="5 6">
    <name type="scientific">Paenibacillus algicola</name>
    <dbReference type="NCBI Taxonomy" id="2565926"/>
    <lineage>
        <taxon>Bacteria</taxon>
        <taxon>Bacillati</taxon>
        <taxon>Bacillota</taxon>
        <taxon>Bacilli</taxon>
        <taxon>Bacillales</taxon>
        <taxon>Paenibacillaceae</taxon>
        <taxon>Paenibacillus</taxon>
    </lineage>
</organism>
<dbReference type="Pfam" id="PF00884">
    <property type="entry name" value="Sulfatase"/>
    <property type="match status" value="1"/>
</dbReference>
<evidence type="ECO:0000256" key="2">
    <source>
        <dbReference type="ARBA" id="ARBA00022723"/>
    </source>
</evidence>
<proteinExistence type="inferred from homology"/>
<dbReference type="RefSeq" id="WP_138227047.1">
    <property type="nucleotide sequence ID" value="NZ_CP040396.1"/>
</dbReference>
<dbReference type="KEGG" id="palo:E6C60_3613"/>
<evidence type="ECO:0000313" key="5">
    <source>
        <dbReference type="EMBL" id="QCT04323.1"/>
    </source>
</evidence>
<keyword evidence="2" id="KW-0479">Metal-binding</keyword>
<dbReference type="OrthoDB" id="9762324at2"/>
<dbReference type="CDD" id="cd16027">
    <property type="entry name" value="SGSH"/>
    <property type="match status" value="1"/>
</dbReference>
<accession>A0A4P8XPA7</accession>
<dbReference type="InterPro" id="IPR017850">
    <property type="entry name" value="Alkaline_phosphatase_core_sf"/>
</dbReference>
<dbReference type="GO" id="GO:0046872">
    <property type="term" value="F:metal ion binding"/>
    <property type="evidence" value="ECO:0007669"/>
    <property type="project" value="UniProtKB-KW"/>
</dbReference>
<evidence type="ECO:0000313" key="6">
    <source>
        <dbReference type="Proteomes" id="UP000300879"/>
    </source>
</evidence>
<dbReference type="GO" id="GO:0005737">
    <property type="term" value="C:cytoplasm"/>
    <property type="evidence" value="ECO:0007669"/>
    <property type="project" value="TreeGrafter"/>
</dbReference>
<evidence type="ECO:0000259" key="4">
    <source>
        <dbReference type="Pfam" id="PF00884"/>
    </source>
</evidence>
<evidence type="ECO:0000256" key="1">
    <source>
        <dbReference type="ARBA" id="ARBA00008779"/>
    </source>
</evidence>
<dbReference type="InterPro" id="IPR024607">
    <property type="entry name" value="Sulfatase_CS"/>
</dbReference>
<sequence length="433" mass="48768">MNIIYLHTHDTGRYIQPYGYAVPTPNLMELARGGTLFRQAFCAAPTCSPSRAALLTGMAPHSNGMLGLTHRGFLLNDYKEHLVSFLADQGYETALCGVQHEAPDKAILGYEHLLEPEAAPEQEHEDVRCAERAAAYIREDRERPFFLSLGLFNTHREFPERDPEVNPNYVLPPHPFPDTAQNREDMANYISSAKLMDRCVGIVMEALKASGQEDSTLLIFTTDHGLAFPHMKCSLYDTGIGVALMMKKPGLIRAGHVEDSLVSQVDLFPTLCDMLGVEQPERLQGVSLLPLIEGSRDKVREEIFAEVTFHAAYEPMRCIRTDRYKLIRWFDEHDGLVPANIDDSPTKSFLVEQGLLSTRREPVELYDLYLDPVERVNVVRDEAYAGIYQDLSSRLMAWMEETGDPLLHGKVQKPEGARINKVSCVSNQVPDYE</sequence>
<dbReference type="Gene3D" id="3.40.720.10">
    <property type="entry name" value="Alkaline Phosphatase, subunit A"/>
    <property type="match status" value="1"/>
</dbReference>
<name>A0A4P8XPA7_9BACL</name>
<gene>
    <name evidence="5" type="ORF">E6C60_3613</name>
</gene>